<evidence type="ECO:0000313" key="2">
    <source>
        <dbReference type="EMBL" id="CAD7090026.1"/>
    </source>
</evidence>
<proteinExistence type="predicted"/>
<sequence length="241" mass="27784">MKRFVLSVSLLLVLVLSNVQRTSAIIDDVLDVIHIGKEVATGVLQAWDIVEQTNFGDQIDLPITREKHKKVLRRLKELSRQIEMAEAKSHHQAAWTIDSINKYVTMNTQLELTLLRMRDIINPILVRFKQMNNYAKHRSKLEKSTLINFAEWTVSPNADAINHLLENLFILYSGSSELRTRQPGILSLMSDNLKETKTYKLQNQFQELINERDPCVLSTFSEYNSESNTTKSDARVAQMIR</sequence>
<evidence type="ECO:0000256" key="1">
    <source>
        <dbReference type="SAM" id="SignalP"/>
    </source>
</evidence>
<keyword evidence="3" id="KW-1185">Reference proteome</keyword>
<dbReference type="PANTHER" id="PTHR47890:SF1">
    <property type="entry name" value="LD24308P"/>
    <property type="match status" value="1"/>
</dbReference>
<organism evidence="2 3">
    <name type="scientific">Hermetia illucens</name>
    <name type="common">Black soldier fly</name>
    <dbReference type="NCBI Taxonomy" id="343691"/>
    <lineage>
        <taxon>Eukaryota</taxon>
        <taxon>Metazoa</taxon>
        <taxon>Ecdysozoa</taxon>
        <taxon>Arthropoda</taxon>
        <taxon>Hexapoda</taxon>
        <taxon>Insecta</taxon>
        <taxon>Pterygota</taxon>
        <taxon>Neoptera</taxon>
        <taxon>Endopterygota</taxon>
        <taxon>Diptera</taxon>
        <taxon>Brachycera</taxon>
        <taxon>Stratiomyomorpha</taxon>
        <taxon>Stratiomyidae</taxon>
        <taxon>Hermetiinae</taxon>
        <taxon>Hermetia</taxon>
    </lineage>
</organism>
<accession>A0A7R8V0T6</accession>
<dbReference type="InParanoid" id="A0A7R8V0T6"/>
<reference evidence="2 3" key="1">
    <citation type="submission" date="2020-11" db="EMBL/GenBank/DDBJ databases">
        <authorList>
            <person name="Wallbank WR R."/>
            <person name="Pardo Diaz C."/>
            <person name="Kozak K."/>
            <person name="Martin S."/>
            <person name="Jiggins C."/>
            <person name="Moest M."/>
            <person name="Warren A I."/>
            <person name="Generalovic N T."/>
            <person name="Byers J.R.P. K."/>
            <person name="Montejo-Kovacevich G."/>
            <person name="Yen C E."/>
        </authorList>
    </citation>
    <scope>NUCLEOTIDE SEQUENCE [LARGE SCALE GENOMIC DNA]</scope>
</reference>
<dbReference type="Proteomes" id="UP000594454">
    <property type="component" value="Chromosome 5"/>
</dbReference>
<feature type="chain" id="PRO_5031102545" evidence="1">
    <location>
        <begin position="25"/>
        <end position="241"/>
    </location>
</feature>
<dbReference type="PANTHER" id="PTHR47890">
    <property type="entry name" value="LD24308P"/>
    <property type="match status" value="1"/>
</dbReference>
<protein>
    <submittedName>
        <fullName evidence="2">Uncharacterized protein</fullName>
    </submittedName>
</protein>
<dbReference type="OrthoDB" id="6366357at2759"/>
<gene>
    <name evidence="2" type="ORF">HERILL_LOCUS12539</name>
</gene>
<name>A0A7R8V0T6_HERIL</name>
<evidence type="ECO:0000313" key="3">
    <source>
        <dbReference type="Proteomes" id="UP000594454"/>
    </source>
</evidence>
<keyword evidence="1" id="KW-0732">Signal</keyword>
<feature type="signal peptide" evidence="1">
    <location>
        <begin position="1"/>
        <end position="24"/>
    </location>
</feature>
<dbReference type="AlphaFoldDB" id="A0A7R8V0T6"/>
<dbReference type="EMBL" id="LR899013">
    <property type="protein sequence ID" value="CAD7090026.1"/>
    <property type="molecule type" value="Genomic_DNA"/>
</dbReference>